<accession>A0A644ZHT7</accession>
<evidence type="ECO:0008006" key="4">
    <source>
        <dbReference type="Google" id="ProtNLM"/>
    </source>
</evidence>
<reference evidence="3" key="1">
    <citation type="submission" date="2019-08" db="EMBL/GenBank/DDBJ databases">
        <authorList>
            <person name="Kucharzyk K."/>
            <person name="Murdoch R.W."/>
            <person name="Higgins S."/>
            <person name="Loffler F."/>
        </authorList>
    </citation>
    <scope>NUCLEOTIDE SEQUENCE</scope>
</reference>
<keyword evidence="1" id="KW-0175">Coiled coil</keyword>
<name>A0A644ZHT7_9ZZZZ</name>
<proteinExistence type="predicted"/>
<evidence type="ECO:0000256" key="1">
    <source>
        <dbReference type="SAM" id="Coils"/>
    </source>
</evidence>
<comment type="caution">
    <text evidence="3">The sequence shown here is derived from an EMBL/GenBank/DDBJ whole genome shotgun (WGS) entry which is preliminary data.</text>
</comment>
<feature type="coiled-coil region" evidence="1">
    <location>
        <begin position="37"/>
        <end position="70"/>
    </location>
</feature>
<dbReference type="EMBL" id="VSSQ01008945">
    <property type="protein sequence ID" value="MPM40287.1"/>
    <property type="molecule type" value="Genomic_DNA"/>
</dbReference>
<protein>
    <recommendedName>
        <fullName evidence="4">Porin domain-containing protein</fullName>
    </recommendedName>
</protein>
<sequence>MKKHKSLRKRYLAATLALAISLSFAGTSYAAPAQKDIDALKKEIAELNMILKVEQRKSQAMEKAKEKKAAWNFDGDARIKYAELGSDSKMLERVRIGVNHDLGKDVRFHATWNVMNDNEFGLTNRRADNLYRDTASYYYGDFDGADNNWLSKAYVEMDKSLLGSNTTTIGRFGQTFGATGFWSDEETNGGIDGIKLTFDDKRITVGFANFGATQDYPTYVAGGTGATYPGGSTAVPYYLSKGLEDAFFINAKMPVSKATTFHGMYLREVGSKTANALKVANTDSKAEEPRLSKHDLHGIGISTKINEKVTFLGDYLQNIAVDGDQDAIYLSLRYKGADIAKPGSFGLNFDYRKVDAPYYTAITANGKQVQGSYSILCGNLLSSDRTLVEDNRKGPVFGFQWAAGHDLLVEGKQSFSTKNTETGASEDDYTSISLSTRF</sequence>
<feature type="region of interest" description="Disordered" evidence="2">
    <location>
        <begin position="418"/>
        <end position="438"/>
    </location>
</feature>
<organism evidence="3">
    <name type="scientific">bioreactor metagenome</name>
    <dbReference type="NCBI Taxonomy" id="1076179"/>
    <lineage>
        <taxon>unclassified sequences</taxon>
        <taxon>metagenomes</taxon>
        <taxon>ecological metagenomes</taxon>
    </lineage>
</organism>
<dbReference type="AlphaFoldDB" id="A0A644ZHT7"/>
<evidence type="ECO:0000313" key="3">
    <source>
        <dbReference type="EMBL" id="MPM40287.1"/>
    </source>
</evidence>
<evidence type="ECO:0000256" key="2">
    <source>
        <dbReference type="SAM" id="MobiDB-lite"/>
    </source>
</evidence>
<gene>
    <name evidence="3" type="ORF">SDC9_86927</name>
</gene>